<dbReference type="InterPro" id="IPR036869">
    <property type="entry name" value="J_dom_sf"/>
</dbReference>
<dbReference type="CDD" id="cd06257">
    <property type="entry name" value="DnaJ"/>
    <property type="match status" value="1"/>
</dbReference>
<dbReference type="AlphaFoldDB" id="A0A519BEF7"/>
<dbReference type="EMBL" id="SGBC01000004">
    <property type="protein sequence ID" value="RZD15638.1"/>
    <property type="molecule type" value="Genomic_DNA"/>
</dbReference>
<evidence type="ECO:0000256" key="4">
    <source>
        <dbReference type="ARBA" id="ARBA00022833"/>
    </source>
</evidence>
<dbReference type="FunFam" id="2.60.260.20:FF:000005">
    <property type="entry name" value="Chaperone protein dnaJ 1, mitochondrial"/>
    <property type="match status" value="1"/>
</dbReference>
<proteinExistence type="predicted"/>
<dbReference type="SUPFAM" id="SSF49493">
    <property type="entry name" value="HSP40/DnaJ peptide-binding domain"/>
    <property type="match status" value="2"/>
</dbReference>
<keyword evidence="6" id="KW-0175">Coiled coil</keyword>
<dbReference type="InterPro" id="IPR002939">
    <property type="entry name" value="DnaJ_C"/>
</dbReference>
<keyword evidence="2" id="KW-0677">Repeat</keyword>
<dbReference type="Proteomes" id="UP000316562">
    <property type="component" value="Unassembled WGS sequence"/>
</dbReference>
<organism evidence="8 9">
    <name type="scientific">Acididesulfobacter guangdongensis</name>
    <dbReference type="NCBI Taxonomy" id="2597225"/>
    <lineage>
        <taxon>Bacteria</taxon>
        <taxon>Deltaproteobacteria</taxon>
        <taxon>Candidatus Acidulodesulfobacterales</taxon>
        <taxon>Candidatus Acididesulfobacter</taxon>
    </lineage>
</organism>
<evidence type="ECO:0000313" key="9">
    <source>
        <dbReference type="Proteomes" id="UP000316562"/>
    </source>
</evidence>
<feature type="domain" description="J" evidence="7">
    <location>
        <begin position="5"/>
        <end position="70"/>
    </location>
</feature>
<evidence type="ECO:0000256" key="2">
    <source>
        <dbReference type="ARBA" id="ARBA00022737"/>
    </source>
</evidence>
<dbReference type="GO" id="GO:0008270">
    <property type="term" value="F:zinc ion binding"/>
    <property type="evidence" value="ECO:0007669"/>
    <property type="project" value="UniProtKB-KW"/>
</dbReference>
<dbReference type="InterPro" id="IPR001623">
    <property type="entry name" value="DnaJ_domain"/>
</dbReference>
<dbReference type="PANTHER" id="PTHR43096:SF52">
    <property type="entry name" value="DNAJ HOMOLOG 1, MITOCHONDRIAL-RELATED"/>
    <property type="match status" value="1"/>
</dbReference>
<protein>
    <submittedName>
        <fullName evidence="8">J domain-containing protein</fullName>
    </submittedName>
</protein>
<dbReference type="SUPFAM" id="SSF46565">
    <property type="entry name" value="Chaperone J-domain"/>
    <property type="match status" value="1"/>
</dbReference>
<dbReference type="Pfam" id="PF00226">
    <property type="entry name" value="DnaJ"/>
    <property type="match status" value="1"/>
</dbReference>
<dbReference type="PRINTS" id="PR00625">
    <property type="entry name" value="JDOMAIN"/>
</dbReference>
<evidence type="ECO:0000256" key="1">
    <source>
        <dbReference type="ARBA" id="ARBA00022723"/>
    </source>
</evidence>
<dbReference type="Gene3D" id="2.60.260.20">
    <property type="entry name" value="Urease metallochaperone UreE, N-terminal domain"/>
    <property type="match status" value="2"/>
</dbReference>
<keyword evidence="1" id="KW-0479">Metal-binding</keyword>
<evidence type="ECO:0000259" key="7">
    <source>
        <dbReference type="PROSITE" id="PS50076"/>
    </source>
</evidence>
<dbReference type="Gene3D" id="1.10.287.110">
    <property type="entry name" value="DnaJ domain"/>
    <property type="match status" value="1"/>
</dbReference>
<dbReference type="PROSITE" id="PS50076">
    <property type="entry name" value="DNAJ_2"/>
    <property type="match status" value="1"/>
</dbReference>
<comment type="caution">
    <text evidence="8">The sequence shown here is derived from an EMBL/GenBank/DDBJ whole genome shotgun (WGS) entry which is preliminary data.</text>
</comment>
<dbReference type="PROSITE" id="PS00636">
    <property type="entry name" value="DNAJ_1"/>
    <property type="match status" value="1"/>
</dbReference>
<sequence length="301" mass="33299">METKDYYKILGIDKKASADDIKKAYRKLARKYHPDVNPNDKTAENKFKELQEAYDILKDEKKRKEYDDLGSNYFNYKNGGGGSASQGQNQYYYSGNMGGGQQNYNFNAGGGEFNFEDIFSDLFNRSSKQRGPQTGQDIQAKLNISVQESVSGIEKIIDFNNEKIKVKIPAGIANGGKIRIQGKGSAGINGGKNGDLYIEIGVMSDNVFERKGNDIYVTKKIKLTEAVLGAKVEVPTIDGKIMLTVPPGTQNGAKFRIPKKGAPDIKGKIYGDEIVNIQVELPSNISDNAKKYFNELAKEGY</sequence>
<keyword evidence="4" id="KW-0862">Zinc</keyword>
<evidence type="ECO:0000256" key="5">
    <source>
        <dbReference type="ARBA" id="ARBA00023186"/>
    </source>
</evidence>
<evidence type="ECO:0000313" key="8">
    <source>
        <dbReference type="EMBL" id="RZD15638.1"/>
    </source>
</evidence>
<dbReference type="Pfam" id="PF01556">
    <property type="entry name" value="DnaJ_C"/>
    <property type="match status" value="1"/>
</dbReference>
<evidence type="ECO:0000256" key="3">
    <source>
        <dbReference type="ARBA" id="ARBA00022771"/>
    </source>
</evidence>
<dbReference type="InterPro" id="IPR018253">
    <property type="entry name" value="DnaJ_domain_CS"/>
</dbReference>
<gene>
    <name evidence="8" type="ORF">EVJ46_08880</name>
</gene>
<accession>A0A519BEF7</accession>
<keyword evidence="5" id="KW-0143">Chaperone</keyword>
<dbReference type="PANTHER" id="PTHR43096">
    <property type="entry name" value="DNAJ HOMOLOG 1, MITOCHONDRIAL-RELATED"/>
    <property type="match status" value="1"/>
</dbReference>
<dbReference type="GO" id="GO:0051082">
    <property type="term" value="F:unfolded protein binding"/>
    <property type="evidence" value="ECO:0007669"/>
    <property type="project" value="InterPro"/>
</dbReference>
<name>A0A519BEF7_ACIG2</name>
<dbReference type="SMART" id="SM00271">
    <property type="entry name" value="DnaJ"/>
    <property type="match status" value="1"/>
</dbReference>
<keyword evidence="3" id="KW-0863">Zinc-finger</keyword>
<dbReference type="CDD" id="cd10747">
    <property type="entry name" value="DnaJ_C"/>
    <property type="match status" value="1"/>
</dbReference>
<evidence type="ECO:0000256" key="6">
    <source>
        <dbReference type="SAM" id="Coils"/>
    </source>
</evidence>
<dbReference type="InterPro" id="IPR008971">
    <property type="entry name" value="HSP40/DnaJ_pept-bd"/>
</dbReference>
<dbReference type="GO" id="GO:0042026">
    <property type="term" value="P:protein refolding"/>
    <property type="evidence" value="ECO:0007669"/>
    <property type="project" value="TreeGrafter"/>
</dbReference>
<reference evidence="8 9" key="1">
    <citation type="journal article" date="2019" name="ISME J.">
        <title>Insights into ecological role of a new deltaproteobacterial order Candidatus Acidulodesulfobacterales by metagenomics and metatranscriptomics.</title>
        <authorList>
            <person name="Tan S."/>
            <person name="Liu J."/>
            <person name="Fang Y."/>
            <person name="Hedlund B.P."/>
            <person name="Lian Z.H."/>
            <person name="Huang L.Y."/>
            <person name="Li J.T."/>
            <person name="Huang L.N."/>
            <person name="Li W.J."/>
            <person name="Jiang H.C."/>
            <person name="Dong H.L."/>
            <person name="Shu W.S."/>
        </authorList>
    </citation>
    <scope>NUCLEOTIDE SEQUENCE [LARGE SCALE GENOMIC DNA]</scope>
    <source>
        <strain evidence="8">AP2</strain>
    </source>
</reference>
<dbReference type="GO" id="GO:0005737">
    <property type="term" value="C:cytoplasm"/>
    <property type="evidence" value="ECO:0007669"/>
    <property type="project" value="TreeGrafter"/>
</dbReference>
<feature type="coiled-coil region" evidence="6">
    <location>
        <begin position="40"/>
        <end position="67"/>
    </location>
</feature>